<comment type="caution">
    <text evidence="1">The sequence shown here is derived from an EMBL/GenBank/DDBJ whole genome shotgun (WGS) entry which is preliminary data.</text>
</comment>
<name>A0ACB8TZE3_9APHY</name>
<evidence type="ECO:0000313" key="1">
    <source>
        <dbReference type="EMBL" id="KAI0087467.1"/>
    </source>
</evidence>
<protein>
    <submittedName>
        <fullName evidence="1">Uncharacterized protein</fullName>
    </submittedName>
</protein>
<dbReference type="Proteomes" id="UP001055072">
    <property type="component" value="Unassembled WGS sequence"/>
</dbReference>
<keyword evidence="2" id="KW-1185">Reference proteome</keyword>
<accession>A0ACB8TZE3</accession>
<reference evidence="1" key="1">
    <citation type="journal article" date="2021" name="Environ. Microbiol.">
        <title>Gene family expansions and transcriptome signatures uncover fungal adaptations to wood decay.</title>
        <authorList>
            <person name="Hage H."/>
            <person name="Miyauchi S."/>
            <person name="Viragh M."/>
            <person name="Drula E."/>
            <person name="Min B."/>
            <person name="Chaduli D."/>
            <person name="Navarro D."/>
            <person name="Favel A."/>
            <person name="Norest M."/>
            <person name="Lesage-Meessen L."/>
            <person name="Balint B."/>
            <person name="Merenyi Z."/>
            <person name="de Eugenio L."/>
            <person name="Morin E."/>
            <person name="Martinez A.T."/>
            <person name="Baldrian P."/>
            <person name="Stursova M."/>
            <person name="Martinez M.J."/>
            <person name="Novotny C."/>
            <person name="Magnuson J.K."/>
            <person name="Spatafora J.W."/>
            <person name="Maurice S."/>
            <person name="Pangilinan J."/>
            <person name="Andreopoulos W."/>
            <person name="LaButti K."/>
            <person name="Hundley H."/>
            <person name="Na H."/>
            <person name="Kuo A."/>
            <person name="Barry K."/>
            <person name="Lipzen A."/>
            <person name="Henrissat B."/>
            <person name="Riley R."/>
            <person name="Ahrendt S."/>
            <person name="Nagy L.G."/>
            <person name="Grigoriev I.V."/>
            <person name="Martin F."/>
            <person name="Rosso M.N."/>
        </authorList>
    </citation>
    <scope>NUCLEOTIDE SEQUENCE</scope>
    <source>
        <strain evidence="1">CBS 384.51</strain>
    </source>
</reference>
<organism evidence="1 2">
    <name type="scientific">Irpex rosettiformis</name>
    <dbReference type="NCBI Taxonomy" id="378272"/>
    <lineage>
        <taxon>Eukaryota</taxon>
        <taxon>Fungi</taxon>
        <taxon>Dikarya</taxon>
        <taxon>Basidiomycota</taxon>
        <taxon>Agaricomycotina</taxon>
        <taxon>Agaricomycetes</taxon>
        <taxon>Polyporales</taxon>
        <taxon>Irpicaceae</taxon>
        <taxon>Irpex</taxon>
    </lineage>
</organism>
<sequence>MQLIQPLAFGAGFLGVHVLALTLSNTPPVCIIGAGPGGLTIAHELETKGYSTVLFEKQPTVGGKCQSFYDRPDGTLYHPMGALIFTNQTWINTLPIIEASGLPLSPGPNVTSGFIYGAGIAANLVVPTPPVTDAQKALLASELQRYAAFWTANFAPKYTALRYTNGVPEEFSVPMAKWLQSQGFKALPQVMELGMVPFGYGDIKQTPAIYALQYFTPDVLGAFLGVVPSYNVERLINPRLSALGSTMPFRTTDQPFKDGILSGPVALLPLTPGGDNFFENTINPQIGIEHILSGKHPR</sequence>
<evidence type="ECO:0000313" key="2">
    <source>
        <dbReference type="Proteomes" id="UP001055072"/>
    </source>
</evidence>
<dbReference type="EMBL" id="MU274917">
    <property type="protein sequence ID" value="KAI0087467.1"/>
    <property type="molecule type" value="Genomic_DNA"/>
</dbReference>
<gene>
    <name evidence="1" type="ORF">BDY19DRAFT_907329</name>
</gene>
<proteinExistence type="predicted"/>